<dbReference type="PATRIC" id="fig|1177755.3.peg.2290"/>
<evidence type="ECO:0000256" key="2">
    <source>
        <dbReference type="ARBA" id="ARBA00022694"/>
    </source>
</evidence>
<dbReference type="Gene3D" id="1.10.3090.10">
    <property type="entry name" value="cca-adding enzyme, domain 2"/>
    <property type="match status" value="1"/>
</dbReference>
<evidence type="ECO:0000256" key="1">
    <source>
        <dbReference type="ARBA" id="ARBA00001946"/>
    </source>
</evidence>
<evidence type="ECO:0000313" key="7">
    <source>
        <dbReference type="EMBL" id="ODA66979.1"/>
    </source>
</evidence>
<protein>
    <submittedName>
        <fullName evidence="7">CCA-adding enzyme</fullName>
        <ecNumber evidence="7">2.7.7.72</ecNumber>
    </submittedName>
</protein>
<dbReference type="Pfam" id="PF12627">
    <property type="entry name" value="PolyA_pol_RNAbd"/>
    <property type="match status" value="1"/>
</dbReference>
<keyword evidence="8" id="KW-1185">Reference proteome</keyword>
<name>A0A1E2RY52_9HYPH</name>
<sequence>MNALYADAEGTVHDPLDGYEDLKARRVRFIGDAAARIEEDYLRILRFFRFFAIYGEGDIDPDGLRACVRLRDGLGGLSAERVWAELNRLLTAPRAAEVVELLYDYGLLTQILGSAPRLPQFLRLAGIEAGVGAAPDAALRLAALAVFVEEDVDRLSERFRLSNAERSVLEEVADVLQIEGAPDEATGKHLIYRIGPKAYRRRLLTAWMDEGAAADDTAWTAAYALPDQWQAPEFPLKGEDVMAMGVPSGPQVGRILRVVERTWIEAGFEGEREMLLQQAEAASKV</sequence>
<dbReference type="SUPFAM" id="SSF81891">
    <property type="entry name" value="Poly A polymerase C-terminal region-like"/>
    <property type="match status" value="1"/>
</dbReference>
<comment type="caution">
    <text evidence="7">The sequence shown here is derived from an EMBL/GenBank/DDBJ whole genome shotgun (WGS) entry which is preliminary data.</text>
</comment>
<keyword evidence="4" id="KW-0479">Metal-binding</keyword>
<dbReference type="EC" id="2.7.7.72" evidence="7"/>
<dbReference type="GO" id="GO:0046872">
    <property type="term" value="F:metal ion binding"/>
    <property type="evidence" value="ECO:0007669"/>
    <property type="project" value="UniProtKB-KW"/>
</dbReference>
<keyword evidence="2" id="KW-0819">tRNA processing</keyword>
<dbReference type="AlphaFoldDB" id="A0A1E2RY52"/>
<dbReference type="GO" id="GO:0004810">
    <property type="term" value="F:CCA tRNA nucleotidyltransferase activity"/>
    <property type="evidence" value="ECO:0007669"/>
    <property type="project" value="UniProtKB-EC"/>
</dbReference>
<evidence type="ECO:0000256" key="4">
    <source>
        <dbReference type="ARBA" id="ARBA00022723"/>
    </source>
</evidence>
<organism evidence="7 8">
    <name type="scientific">Methyloligella halotolerans</name>
    <dbReference type="NCBI Taxonomy" id="1177755"/>
    <lineage>
        <taxon>Bacteria</taxon>
        <taxon>Pseudomonadati</taxon>
        <taxon>Pseudomonadota</taxon>
        <taxon>Alphaproteobacteria</taxon>
        <taxon>Hyphomicrobiales</taxon>
        <taxon>Hyphomicrobiaceae</taxon>
        <taxon>Methyloligella</taxon>
    </lineage>
</organism>
<proteinExistence type="predicted"/>
<dbReference type="PANTHER" id="PTHR46173:SF1">
    <property type="entry name" value="CCA TRNA NUCLEOTIDYLTRANSFERASE 1, MITOCHONDRIAL"/>
    <property type="match status" value="1"/>
</dbReference>
<accession>A0A1E2RY52</accession>
<dbReference type="GO" id="GO:0008033">
    <property type="term" value="P:tRNA processing"/>
    <property type="evidence" value="ECO:0007669"/>
    <property type="project" value="UniProtKB-KW"/>
</dbReference>
<evidence type="ECO:0000256" key="5">
    <source>
        <dbReference type="ARBA" id="ARBA00022842"/>
    </source>
</evidence>
<dbReference type="PANTHER" id="PTHR46173">
    <property type="entry name" value="CCA TRNA NUCLEOTIDYLTRANSFERASE 1, MITOCHONDRIAL"/>
    <property type="match status" value="1"/>
</dbReference>
<feature type="domain" description="tRNA nucleotidyltransferase/poly(A) polymerase RNA and SrmB- binding" evidence="6">
    <location>
        <begin position="59"/>
        <end position="112"/>
    </location>
</feature>
<evidence type="ECO:0000259" key="6">
    <source>
        <dbReference type="Pfam" id="PF12627"/>
    </source>
</evidence>
<dbReference type="STRING" id="1177755.A7A08_02276"/>
<dbReference type="InterPro" id="IPR050264">
    <property type="entry name" value="Bact_CCA-adding_enz_type3_sf"/>
</dbReference>
<dbReference type="InterPro" id="IPR032828">
    <property type="entry name" value="PolyA_RNA-bd"/>
</dbReference>
<dbReference type="GO" id="GO:0000049">
    <property type="term" value="F:tRNA binding"/>
    <property type="evidence" value="ECO:0007669"/>
    <property type="project" value="TreeGrafter"/>
</dbReference>
<dbReference type="Proteomes" id="UP000095087">
    <property type="component" value="Unassembled WGS sequence"/>
</dbReference>
<evidence type="ECO:0000256" key="3">
    <source>
        <dbReference type="ARBA" id="ARBA00022695"/>
    </source>
</evidence>
<gene>
    <name evidence="7" type="ORF">A7A08_02276</name>
</gene>
<keyword evidence="7" id="KW-0808">Transferase</keyword>
<dbReference type="EMBL" id="MASI01000005">
    <property type="protein sequence ID" value="ODA66979.1"/>
    <property type="molecule type" value="Genomic_DNA"/>
</dbReference>
<keyword evidence="5" id="KW-0460">Magnesium</keyword>
<comment type="cofactor">
    <cofactor evidence="1">
        <name>Mg(2+)</name>
        <dbReference type="ChEBI" id="CHEBI:18420"/>
    </cofactor>
</comment>
<keyword evidence="3 7" id="KW-0548">Nucleotidyltransferase</keyword>
<reference evidence="7 8" key="1">
    <citation type="submission" date="2016-07" db="EMBL/GenBank/DDBJ databases">
        <title>Draft genome sequence of Methyloligella halotolerans C2T (VKM B-2706T=CCUG 61687T=DSM 25045T), a halotolerant polyhydroxybutyrate accumulating methylotroph.</title>
        <authorList>
            <person name="Vasilenko O.V."/>
            <person name="Doronina N.V."/>
            <person name="Poroshina M.N."/>
            <person name="Tarlachkov S.V."/>
            <person name="Trotsenko Y.A."/>
        </authorList>
    </citation>
    <scope>NUCLEOTIDE SEQUENCE [LARGE SCALE GENOMIC DNA]</scope>
    <source>
        <strain evidence="7 8">VKM B-2706</strain>
    </source>
</reference>
<evidence type="ECO:0000313" key="8">
    <source>
        <dbReference type="Proteomes" id="UP000095087"/>
    </source>
</evidence>